<comment type="caution">
    <text evidence="2">The sequence shown here is derived from an EMBL/GenBank/DDBJ whole genome shotgun (WGS) entry which is preliminary data.</text>
</comment>
<feature type="compositionally biased region" description="Basic and acidic residues" evidence="1">
    <location>
        <begin position="243"/>
        <end position="255"/>
    </location>
</feature>
<organism evidence="2 3">
    <name type="scientific">Stephania yunnanensis</name>
    <dbReference type="NCBI Taxonomy" id="152371"/>
    <lineage>
        <taxon>Eukaryota</taxon>
        <taxon>Viridiplantae</taxon>
        <taxon>Streptophyta</taxon>
        <taxon>Embryophyta</taxon>
        <taxon>Tracheophyta</taxon>
        <taxon>Spermatophyta</taxon>
        <taxon>Magnoliopsida</taxon>
        <taxon>Ranunculales</taxon>
        <taxon>Menispermaceae</taxon>
        <taxon>Menispermoideae</taxon>
        <taxon>Cissampelideae</taxon>
        <taxon>Stephania</taxon>
    </lineage>
</organism>
<sequence length="289" mass="31701">MAFNEGFNSKIYVFRLLREQSIASLSFVEVMPPCPMLLGLIEDRSVRQCATASLLHVVHRATPPLRSRAAIETPPLHIGVLRAAARRLPYSRATSRSAILLVVSAITSSAAETARLARLLRDEWAVGTAVADWRGVTPFAGDARLVRCAAAECGEWSSRQSPTPDEAERRGSEVATIERELEGEGDGPTADGTGEAAQPVRPRPHRRTGERELEGKGVGPTADGTGEAVMPQPVRPRPHRRCRGGDWRARDGESGDWRARDNEMMATANLAIGWRRWQRAGEAEPQMVW</sequence>
<proteinExistence type="predicted"/>
<dbReference type="AlphaFoldDB" id="A0AAP0LFF7"/>
<evidence type="ECO:0000313" key="3">
    <source>
        <dbReference type="Proteomes" id="UP001420932"/>
    </source>
</evidence>
<feature type="compositionally biased region" description="Basic and acidic residues" evidence="1">
    <location>
        <begin position="166"/>
        <end position="182"/>
    </location>
</feature>
<evidence type="ECO:0000313" key="2">
    <source>
        <dbReference type="EMBL" id="KAK9169670.1"/>
    </source>
</evidence>
<evidence type="ECO:0000256" key="1">
    <source>
        <dbReference type="SAM" id="MobiDB-lite"/>
    </source>
</evidence>
<reference evidence="2 3" key="1">
    <citation type="submission" date="2024-01" db="EMBL/GenBank/DDBJ databases">
        <title>Genome assemblies of Stephania.</title>
        <authorList>
            <person name="Yang L."/>
        </authorList>
    </citation>
    <scope>NUCLEOTIDE SEQUENCE [LARGE SCALE GENOMIC DNA]</scope>
    <source>
        <strain evidence="2">YNDBR</strain>
        <tissue evidence="2">Leaf</tissue>
    </source>
</reference>
<feature type="region of interest" description="Disordered" evidence="1">
    <location>
        <begin position="154"/>
        <end position="255"/>
    </location>
</feature>
<dbReference type="EMBL" id="JBBNAF010000001">
    <property type="protein sequence ID" value="KAK9169670.1"/>
    <property type="molecule type" value="Genomic_DNA"/>
</dbReference>
<protein>
    <submittedName>
        <fullName evidence="2">Uncharacterized protein</fullName>
    </submittedName>
</protein>
<dbReference type="Proteomes" id="UP001420932">
    <property type="component" value="Unassembled WGS sequence"/>
</dbReference>
<accession>A0AAP0LFF7</accession>
<name>A0AAP0LFF7_9MAGN</name>
<keyword evidence="3" id="KW-1185">Reference proteome</keyword>
<gene>
    <name evidence="2" type="ORF">Syun_001810</name>
</gene>